<dbReference type="RefSeq" id="WP_382408993.1">
    <property type="nucleotide sequence ID" value="NZ_JBHSGU010000005.1"/>
</dbReference>
<accession>A0ABV9LXP6</accession>
<sequence>MQIQINIPRTKFLEHLRMNDTLLKKKSDALEKALAKNSSLVETGESKIDDYVKTLYRNGVAVDVRSSSVQQDLNFWLHLSCVDALEKPELVLEESAVLLSFASYNGKSFPNNFAIPSNFSNRGFINTGDSSFLAEPIESSLKGISSSTLGLQTKTFSAVDGSNSKKYRHFNLFINDVSLFLHLKEKSELSRYISDSFIKLFGKEYCQDLSKYFTKPSEITYVDGLSKQINIPYNGGYISLSPVFNHNVLPRLNRLKYVKQKRAHLTSKNLGGTKPGNISYTALLEGGSLTSFNMSFPNKSSLNQRMEYLFATKGLMDLRGLKQQITTCVDLQTKEGINKVVNSLRSKIARQLVRFAKSQLSSLAHFEQDIQNDLVACLVAWQKSPKQEQMNLAEYHERLFDLIISNLKSYRQVDAQSLLTQEMNIAIRNEVISHG</sequence>
<dbReference type="EMBL" id="JBHSGU010000005">
    <property type="protein sequence ID" value="MFC4700969.1"/>
    <property type="molecule type" value="Genomic_DNA"/>
</dbReference>
<evidence type="ECO:0000313" key="1">
    <source>
        <dbReference type="EMBL" id="MFC4700969.1"/>
    </source>
</evidence>
<keyword evidence="2" id="KW-1185">Reference proteome</keyword>
<proteinExistence type="predicted"/>
<protein>
    <recommendedName>
        <fullName evidence="3">Type I-F CRISPR-associated protein Csy1</fullName>
    </recommendedName>
</protein>
<name>A0ABV9LXP6_9ALTE</name>
<evidence type="ECO:0008006" key="3">
    <source>
        <dbReference type="Google" id="ProtNLM"/>
    </source>
</evidence>
<gene>
    <name evidence="1" type="ORF">ACFO4O_12420</name>
</gene>
<evidence type="ECO:0000313" key="2">
    <source>
        <dbReference type="Proteomes" id="UP001595897"/>
    </source>
</evidence>
<organism evidence="1 2">
    <name type="scientific">Glaciecola siphonariae</name>
    <dbReference type="NCBI Taxonomy" id="521012"/>
    <lineage>
        <taxon>Bacteria</taxon>
        <taxon>Pseudomonadati</taxon>
        <taxon>Pseudomonadota</taxon>
        <taxon>Gammaproteobacteria</taxon>
        <taxon>Alteromonadales</taxon>
        <taxon>Alteromonadaceae</taxon>
        <taxon>Glaciecola</taxon>
    </lineage>
</organism>
<reference evidence="2" key="1">
    <citation type="journal article" date="2019" name="Int. J. Syst. Evol. Microbiol.">
        <title>The Global Catalogue of Microorganisms (GCM) 10K type strain sequencing project: providing services to taxonomists for standard genome sequencing and annotation.</title>
        <authorList>
            <consortium name="The Broad Institute Genomics Platform"/>
            <consortium name="The Broad Institute Genome Sequencing Center for Infectious Disease"/>
            <person name="Wu L."/>
            <person name="Ma J."/>
        </authorList>
    </citation>
    <scope>NUCLEOTIDE SEQUENCE [LARGE SCALE GENOMIC DNA]</scope>
    <source>
        <strain evidence="2">KACC 12507</strain>
    </source>
</reference>
<comment type="caution">
    <text evidence="1">The sequence shown here is derived from an EMBL/GenBank/DDBJ whole genome shotgun (WGS) entry which is preliminary data.</text>
</comment>
<dbReference type="Proteomes" id="UP001595897">
    <property type="component" value="Unassembled WGS sequence"/>
</dbReference>